<dbReference type="AlphaFoldDB" id="A0A1I8FKP5"/>
<evidence type="ECO:0000313" key="2">
    <source>
        <dbReference type="WBParaSite" id="maker-unitig_38423-snap-gene-0.2-mRNA-1"/>
    </source>
</evidence>
<name>A0A1I8FKP5_9PLAT</name>
<reference evidence="2" key="1">
    <citation type="submission" date="2016-11" db="UniProtKB">
        <authorList>
            <consortium name="WormBaseParasite"/>
        </authorList>
    </citation>
    <scope>IDENTIFICATION</scope>
</reference>
<evidence type="ECO:0000313" key="1">
    <source>
        <dbReference type="Proteomes" id="UP000095280"/>
    </source>
</evidence>
<dbReference type="Proteomes" id="UP000095280">
    <property type="component" value="Unplaced"/>
</dbReference>
<sequence>LRGLDTFRSVISFNASSNRLEAPYVEFAATFNEQADQPIPRTVHEYTNVNDDLTGNVTGARSAEWFKIFEPKLKFRSDFQAGAGPPVRCPRFPAQTCSAPLHWRSFRKEW</sequence>
<organism evidence="1 2">
    <name type="scientific">Macrostomum lignano</name>
    <dbReference type="NCBI Taxonomy" id="282301"/>
    <lineage>
        <taxon>Eukaryota</taxon>
        <taxon>Metazoa</taxon>
        <taxon>Spiralia</taxon>
        <taxon>Lophotrochozoa</taxon>
        <taxon>Platyhelminthes</taxon>
        <taxon>Rhabditophora</taxon>
        <taxon>Macrostomorpha</taxon>
        <taxon>Macrostomida</taxon>
        <taxon>Macrostomidae</taxon>
        <taxon>Macrostomum</taxon>
    </lineage>
</organism>
<dbReference type="WBParaSite" id="maker-unitig_38423-snap-gene-0.2-mRNA-1">
    <property type="protein sequence ID" value="maker-unitig_38423-snap-gene-0.2-mRNA-1"/>
    <property type="gene ID" value="maker-unitig_38423-snap-gene-0.2"/>
</dbReference>
<keyword evidence="1" id="KW-1185">Reference proteome</keyword>
<accession>A0A1I8FKP5</accession>
<protein>
    <submittedName>
        <fullName evidence="2">TonB_dep_Rec domain-containing protein</fullName>
    </submittedName>
</protein>
<proteinExistence type="predicted"/>